<sequence length="79" mass="9231">MLRPDQVKTYCPVVKYAFDLGREICEAGRGYHFRVYTDKFRSFTGVPEEWDGEPVLILDNDNPVIIDVREIRVIQVLEV</sequence>
<accession>A0A1L3SXI0</accession>
<keyword evidence="2" id="KW-1185">Reference proteome</keyword>
<evidence type="ECO:0000313" key="1">
    <source>
        <dbReference type="EMBL" id="APH74137.1"/>
    </source>
</evidence>
<organism evidence="1 2">
    <name type="scientific">Aquibium oceanicum</name>
    <dbReference type="NCBI Taxonomy" id="1670800"/>
    <lineage>
        <taxon>Bacteria</taxon>
        <taxon>Pseudomonadati</taxon>
        <taxon>Pseudomonadota</taxon>
        <taxon>Alphaproteobacteria</taxon>
        <taxon>Hyphomicrobiales</taxon>
        <taxon>Phyllobacteriaceae</taxon>
        <taxon>Aquibium</taxon>
    </lineage>
</organism>
<reference evidence="2" key="1">
    <citation type="submission" date="2016-11" db="EMBL/GenBank/DDBJ databases">
        <title>Mesorhizobium oceanicum sp. nov., isolated from deep seawater in South China Sea.</title>
        <authorList>
            <person name="Fu G.-Y."/>
        </authorList>
    </citation>
    <scope>NUCLEOTIDE SEQUENCE [LARGE SCALE GENOMIC DNA]</scope>
    <source>
        <strain evidence="2">B7</strain>
    </source>
</reference>
<dbReference type="AlphaFoldDB" id="A0A1L3SXI0"/>
<dbReference type="EMBL" id="CP018171">
    <property type="protein sequence ID" value="APH74137.1"/>
    <property type="molecule type" value="Genomic_DNA"/>
</dbReference>
<dbReference type="KEGG" id="meso:BSQ44_24270"/>
<proteinExistence type="predicted"/>
<dbReference type="Proteomes" id="UP000182840">
    <property type="component" value="Chromosome"/>
</dbReference>
<evidence type="ECO:0000313" key="2">
    <source>
        <dbReference type="Proteomes" id="UP000182840"/>
    </source>
</evidence>
<name>A0A1L3SXI0_9HYPH</name>
<dbReference type="STRING" id="1670800.BSQ44_24270"/>
<dbReference type="RefSeq" id="WP_072607599.1">
    <property type="nucleotide sequence ID" value="NZ_CP018171.1"/>
</dbReference>
<gene>
    <name evidence="1" type="ORF">BSQ44_24270</name>
</gene>
<protein>
    <submittedName>
        <fullName evidence="1">Uncharacterized protein</fullName>
    </submittedName>
</protein>